<evidence type="ECO:0000256" key="1">
    <source>
        <dbReference type="SAM" id="MobiDB-lite"/>
    </source>
</evidence>
<keyword evidence="3" id="KW-1185">Reference proteome</keyword>
<sequence length="72" mass="7722">MIKKALHTWSDLVRRLIPAATNKTHDLLDIFSVTELIPRAPLSPPPTSFASRFTAGGGSFSPSPSQSSAKSE</sequence>
<accession>A0A9D5CHH2</accession>
<proteinExistence type="predicted"/>
<gene>
    <name evidence="2" type="ORF">J5N97_021014</name>
</gene>
<reference evidence="2" key="1">
    <citation type="submission" date="2021-03" db="EMBL/GenBank/DDBJ databases">
        <authorList>
            <person name="Li Z."/>
            <person name="Yang C."/>
        </authorList>
    </citation>
    <scope>NUCLEOTIDE SEQUENCE</scope>
    <source>
        <strain evidence="2">Dzin_1.0</strain>
        <tissue evidence="2">Leaf</tissue>
    </source>
</reference>
<dbReference type="Proteomes" id="UP001085076">
    <property type="component" value="Miscellaneous, Linkage group lg05"/>
</dbReference>
<protein>
    <submittedName>
        <fullName evidence="2">Uncharacterized protein</fullName>
    </submittedName>
</protein>
<name>A0A9D5CHH2_9LILI</name>
<dbReference type="AlphaFoldDB" id="A0A9D5CHH2"/>
<dbReference type="EMBL" id="JAGGNH010000005">
    <property type="protein sequence ID" value="KAJ0973055.1"/>
    <property type="molecule type" value="Genomic_DNA"/>
</dbReference>
<feature type="region of interest" description="Disordered" evidence="1">
    <location>
        <begin position="47"/>
        <end position="72"/>
    </location>
</feature>
<feature type="compositionally biased region" description="Low complexity" evidence="1">
    <location>
        <begin position="60"/>
        <end position="72"/>
    </location>
</feature>
<reference evidence="2" key="2">
    <citation type="journal article" date="2022" name="Hortic Res">
        <title>The genome of Dioscorea zingiberensis sheds light on the biosynthesis, origin and evolution of the medicinally important diosgenin saponins.</title>
        <authorList>
            <person name="Li Y."/>
            <person name="Tan C."/>
            <person name="Li Z."/>
            <person name="Guo J."/>
            <person name="Li S."/>
            <person name="Chen X."/>
            <person name="Wang C."/>
            <person name="Dai X."/>
            <person name="Yang H."/>
            <person name="Song W."/>
            <person name="Hou L."/>
            <person name="Xu J."/>
            <person name="Tong Z."/>
            <person name="Xu A."/>
            <person name="Yuan X."/>
            <person name="Wang W."/>
            <person name="Yang Q."/>
            <person name="Chen L."/>
            <person name="Sun Z."/>
            <person name="Wang K."/>
            <person name="Pan B."/>
            <person name="Chen J."/>
            <person name="Bao Y."/>
            <person name="Liu F."/>
            <person name="Qi X."/>
            <person name="Gang D.R."/>
            <person name="Wen J."/>
            <person name="Li J."/>
        </authorList>
    </citation>
    <scope>NUCLEOTIDE SEQUENCE</scope>
    <source>
        <strain evidence="2">Dzin_1.0</strain>
    </source>
</reference>
<comment type="caution">
    <text evidence="2">The sequence shown here is derived from an EMBL/GenBank/DDBJ whole genome shotgun (WGS) entry which is preliminary data.</text>
</comment>
<evidence type="ECO:0000313" key="2">
    <source>
        <dbReference type="EMBL" id="KAJ0973055.1"/>
    </source>
</evidence>
<organism evidence="2 3">
    <name type="scientific">Dioscorea zingiberensis</name>
    <dbReference type="NCBI Taxonomy" id="325984"/>
    <lineage>
        <taxon>Eukaryota</taxon>
        <taxon>Viridiplantae</taxon>
        <taxon>Streptophyta</taxon>
        <taxon>Embryophyta</taxon>
        <taxon>Tracheophyta</taxon>
        <taxon>Spermatophyta</taxon>
        <taxon>Magnoliopsida</taxon>
        <taxon>Liliopsida</taxon>
        <taxon>Dioscoreales</taxon>
        <taxon>Dioscoreaceae</taxon>
        <taxon>Dioscorea</taxon>
    </lineage>
</organism>
<evidence type="ECO:0000313" key="3">
    <source>
        <dbReference type="Proteomes" id="UP001085076"/>
    </source>
</evidence>